<dbReference type="EMBL" id="JAODUO010000755">
    <property type="protein sequence ID" value="KAK2175041.1"/>
    <property type="molecule type" value="Genomic_DNA"/>
</dbReference>
<evidence type="ECO:0000313" key="3">
    <source>
        <dbReference type="Proteomes" id="UP001209878"/>
    </source>
</evidence>
<evidence type="ECO:0000313" key="2">
    <source>
        <dbReference type="EMBL" id="KAK2175041.1"/>
    </source>
</evidence>
<keyword evidence="1" id="KW-0812">Transmembrane</keyword>
<protein>
    <submittedName>
        <fullName evidence="2">Uncharacterized protein</fullName>
    </submittedName>
</protein>
<dbReference type="InterPro" id="IPR052740">
    <property type="entry name" value="CE4"/>
</dbReference>
<dbReference type="PANTHER" id="PTHR45985:SF8">
    <property type="entry name" value="CHITIN DEACETYLASE-LIKE 9, ISOFORM A"/>
    <property type="match status" value="1"/>
</dbReference>
<keyword evidence="1" id="KW-1133">Transmembrane helix</keyword>
<feature type="transmembrane region" description="Helical" evidence="1">
    <location>
        <begin position="294"/>
        <end position="313"/>
    </location>
</feature>
<accession>A0AAD9KPE7</accession>
<proteinExistence type="predicted"/>
<keyword evidence="3" id="KW-1185">Reference proteome</keyword>
<dbReference type="Gene3D" id="3.20.20.370">
    <property type="entry name" value="Glycoside hydrolase/deacetylase"/>
    <property type="match status" value="1"/>
</dbReference>
<organism evidence="2 3">
    <name type="scientific">Ridgeia piscesae</name>
    <name type="common">Tubeworm</name>
    <dbReference type="NCBI Taxonomy" id="27915"/>
    <lineage>
        <taxon>Eukaryota</taxon>
        <taxon>Metazoa</taxon>
        <taxon>Spiralia</taxon>
        <taxon>Lophotrochozoa</taxon>
        <taxon>Annelida</taxon>
        <taxon>Polychaeta</taxon>
        <taxon>Sedentaria</taxon>
        <taxon>Canalipalpata</taxon>
        <taxon>Sabellida</taxon>
        <taxon>Siboglinidae</taxon>
        <taxon>Ridgeia</taxon>
    </lineage>
</organism>
<comment type="caution">
    <text evidence="2">The sequence shown here is derived from an EMBL/GenBank/DDBJ whole genome shotgun (WGS) entry which is preliminary data.</text>
</comment>
<dbReference type="Proteomes" id="UP001209878">
    <property type="component" value="Unassembled WGS sequence"/>
</dbReference>
<name>A0AAD9KPE7_RIDPI</name>
<sequence>MRKNPNGTPTTMTLFVTHKDTDDYCRAGEFYRDGHEIAVSGFDINNTMASLKRGDWEKIIMYQKKNLTKEAKIDEDDLKGMRAPDLKTGADEQFKAMLHMSNKTKYKDCAWKPYDSSIVLGEKMAWRNTPPLWPYTMNYNVFEQIRPQHNHPVQCYDGVWEIPVRRFYDNYSTAHEFIDDWRATENEEMQYYTLANNFWSHYSTNRAPFLINARTDWFKTVPTAEKSLKRFIDVVLAHKLKDVYVVSMDLMLDWVKNPKTLTEITELDFKRTTKRRGAKCNIAKLESTGRLNGAMMLVIEGTVLFVLLVVLIAKDKAEG</sequence>
<keyword evidence="1" id="KW-0472">Membrane</keyword>
<reference evidence="2" key="1">
    <citation type="journal article" date="2023" name="Mol. Biol. Evol.">
        <title>Third-Generation Sequencing Reveals the Adaptive Role of the Epigenome in Three Deep-Sea Polychaetes.</title>
        <authorList>
            <person name="Perez M."/>
            <person name="Aroh O."/>
            <person name="Sun Y."/>
            <person name="Lan Y."/>
            <person name="Juniper S.K."/>
            <person name="Young C.R."/>
            <person name="Angers B."/>
            <person name="Qian P.Y."/>
        </authorList>
    </citation>
    <scope>NUCLEOTIDE SEQUENCE</scope>
    <source>
        <strain evidence="2">R07B-5</strain>
    </source>
</reference>
<gene>
    <name evidence="2" type="ORF">NP493_756g00050</name>
</gene>
<dbReference type="PANTHER" id="PTHR45985">
    <property type="match status" value="1"/>
</dbReference>
<dbReference type="AlphaFoldDB" id="A0AAD9KPE7"/>
<evidence type="ECO:0000256" key="1">
    <source>
        <dbReference type="SAM" id="Phobius"/>
    </source>
</evidence>